<dbReference type="OrthoDB" id="2370833at2759"/>
<dbReference type="PANTHER" id="PTHR22605">
    <property type="entry name" value="RZ-TYPE DOMAIN-CONTAINING PROTEIN"/>
    <property type="match status" value="1"/>
</dbReference>
<name>A0A9N9J837_9GLOM</name>
<evidence type="ECO:0000313" key="2">
    <source>
        <dbReference type="Proteomes" id="UP000789342"/>
    </source>
</evidence>
<dbReference type="Proteomes" id="UP000789342">
    <property type="component" value="Unassembled WGS sequence"/>
</dbReference>
<accession>A0A9N9J837</accession>
<dbReference type="GO" id="GO:0016887">
    <property type="term" value="F:ATP hydrolysis activity"/>
    <property type="evidence" value="ECO:0007669"/>
    <property type="project" value="InterPro"/>
</dbReference>
<dbReference type="PANTHER" id="PTHR22605:SF1">
    <property type="entry name" value="RZ-TYPE DOMAIN-CONTAINING PROTEIN"/>
    <property type="match status" value="1"/>
</dbReference>
<dbReference type="AlphaFoldDB" id="A0A9N9J837"/>
<dbReference type="GO" id="GO:0004842">
    <property type="term" value="F:ubiquitin-protein transferase activity"/>
    <property type="evidence" value="ECO:0007669"/>
    <property type="project" value="InterPro"/>
</dbReference>
<feature type="non-terminal residue" evidence="1">
    <location>
        <position position="80"/>
    </location>
</feature>
<dbReference type="InterPro" id="IPR031248">
    <property type="entry name" value="RNF213"/>
</dbReference>
<keyword evidence="2" id="KW-1185">Reference proteome</keyword>
<gene>
    <name evidence="1" type="ORF">AMORRO_LOCUS16327</name>
</gene>
<reference evidence="1" key="1">
    <citation type="submission" date="2021-06" db="EMBL/GenBank/DDBJ databases">
        <authorList>
            <person name="Kallberg Y."/>
            <person name="Tangrot J."/>
            <person name="Rosling A."/>
        </authorList>
    </citation>
    <scope>NUCLEOTIDE SEQUENCE</scope>
    <source>
        <strain evidence="1">CL551</strain>
    </source>
</reference>
<proteinExistence type="predicted"/>
<dbReference type="EMBL" id="CAJVPV010043994">
    <property type="protein sequence ID" value="CAG8766725.1"/>
    <property type="molecule type" value="Genomic_DNA"/>
</dbReference>
<sequence>NDIRDFMNGTMELAQRGEIWVLFDEINTCDHLGMLGHLIAHRIFNGKLIHPNIRIFAAYNPYRLRTKAQNGASWLTGYTQ</sequence>
<organism evidence="1 2">
    <name type="scientific">Acaulospora morrowiae</name>
    <dbReference type="NCBI Taxonomy" id="94023"/>
    <lineage>
        <taxon>Eukaryota</taxon>
        <taxon>Fungi</taxon>
        <taxon>Fungi incertae sedis</taxon>
        <taxon>Mucoromycota</taxon>
        <taxon>Glomeromycotina</taxon>
        <taxon>Glomeromycetes</taxon>
        <taxon>Diversisporales</taxon>
        <taxon>Acaulosporaceae</taxon>
        <taxon>Acaulospora</taxon>
    </lineage>
</organism>
<evidence type="ECO:0000313" key="1">
    <source>
        <dbReference type="EMBL" id="CAG8766725.1"/>
    </source>
</evidence>
<comment type="caution">
    <text evidence="1">The sequence shown here is derived from an EMBL/GenBank/DDBJ whole genome shotgun (WGS) entry which is preliminary data.</text>
</comment>
<protein>
    <submittedName>
        <fullName evidence="1">1458_t:CDS:1</fullName>
    </submittedName>
</protein>